<feature type="compositionally biased region" description="Basic and acidic residues" evidence="1">
    <location>
        <begin position="602"/>
        <end position="614"/>
    </location>
</feature>
<dbReference type="RefSeq" id="XP_064729085.1">
    <property type="nucleotide sequence ID" value="XM_064874685.1"/>
</dbReference>
<dbReference type="GeneID" id="89999721"/>
<feature type="compositionally biased region" description="Basic and acidic residues" evidence="1">
    <location>
        <begin position="522"/>
        <end position="531"/>
    </location>
</feature>
<proteinExistence type="predicted"/>
<feature type="transmembrane region" description="Helical" evidence="2">
    <location>
        <begin position="12"/>
        <end position="36"/>
    </location>
</feature>
<dbReference type="EMBL" id="JAVHJV010000007">
    <property type="protein sequence ID" value="KAK5940995.1"/>
    <property type="molecule type" value="Genomic_DNA"/>
</dbReference>
<protein>
    <submittedName>
        <fullName evidence="3">Uncharacterized protein</fullName>
    </submittedName>
</protein>
<evidence type="ECO:0000313" key="4">
    <source>
        <dbReference type="Proteomes" id="UP001334248"/>
    </source>
</evidence>
<feature type="transmembrane region" description="Helical" evidence="2">
    <location>
        <begin position="84"/>
        <end position="108"/>
    </location>
</feature>
<keyword evidence="2" id="KW-1133">Transmembrane helix</keyword>
<reference evidence="3 4" key="1">
    <citation type="journal article" date="2023" name="Res Sq">
        <title>Genomic and morphological characterization of Knufia obscura isolated from the Mars 2020 spacecraft assembly facility.</title>
        <authorList>
            <person name="Chander A.M."/>
            <person name="Teixeira M.M."/>
            <person name="Singh N.K."/>
            <person name="Williams M.P."/>
            <person name="Parker C.W."/>
            <person name="Leo P."/>
            <person name="Stajich J.E."/>
            <person name="Torok T."/>
            <person name="Tighe S."/>
            <person name="Mason C.E."/>
            <person name="Venkateswaran K."/>
        </authorList>
    </citation>
    <scope>NUCLEOTIDE SEQUENCE [LARGE SCALE GENOMIC DNA]</scope>
    <source>
        <strain evidence="3 4">CCFEE 5817</strain>
    </source>
</reference>
<dbReference type="Proteomes" id="UP001334248">
    <property type="component" value="Unassembled WGS sequence"/>
</dbReference>
<organism evidence="3 4">
    <name type="scientific">Knufia obscura</name>
    <dbReference type="NCBI Taxonomy" id="1635080"/>
    <lineage>
        <taxon>Eukaryota</taxon>
        <taxon>Fungi</taxon>
        <taxon>Dikarya</taxon>
        <taxon>Ascomycota</taxon>
        <taxon>Pezizomycotina</taxon>
        <taxon>Eurotiomycetes</taxon>
        <taxon>Chaetothyriomycetidae</taxon>
        <taxon>Chaetothyriales</taxon>
        <taxon>Trichomeriaceae</taxon>
        <taxon>Knufia</taxon>
    </lineage>
</organism>
<keyword evidence="2" id="KW-0472">Membrane</keyword>
<feature type="transmembrane region" description="Helical" evidence="2">
    <location>
        <begin position="128"/>
        <end position="151"/>
    </location>
</feature>
<evidence type="ECO:0000256" key="1">
    <source>
        <dbReference type="SAM" id="MobiDB-lite"/>
    </source>
</evidence>
<keyword evidence="2" id="KW-0812">Transmembrane</keyword>
<gene>
    <name evidence="3" type="ORF">PMZ80_006272</name>
</gene>
<feature type="transmembrane region" description="Helical" evidence="2">
    <location>
        <begin position="42"/>
        <end position="63"/>
    </location>
</feature>
<feature type="region of interest" description="Disordered" evidence="1">
    <location>
        <begin position="477"/>
        <end position="614"/>
    </location>
</feature>
<evidence type="ECO:0000313" key="3">
    <source>
        <dbReference type="EMBL" id="KAK5940995.1"/>
    </source>
</evidence>
<sequence>MARTTFTTAVLIFINLWLIALTSFGTAASAILLYILGAVDNIIGSSVAVSILCAALSFTYLIFQSINATSVRPKSWVARTTIQLPRVLIVGWIVTTTVGLVVALRQPLCQSGDVKTGAAAWQAGLGCWVFRALVSLNVVMLVLSFSIFVLLEINGRNVPLGLFHFEFTSPHNQTRHHRRRTLVGSAYGSTDSLTSPITITSEDEQNLNLTGEKRPRTRGSTVSPSPTYRTFDLGGRRTRTGAGTDRSLSAVDEESILDLSSSRQSSCTTTTLATLPLTQFPSAPTTVHTRPGGHDLISSSQLTSRPLSNVPVLPTSFQLQLKELERLKAEHTARATTSSSSVSVPTSPTKANRPALYSNTSKSNLKSSCALPLSSTTPSGSVDLGTMLRESQRPRSADLEIEAPPPAWCPQALREKPLPLSADPAIKRLTELRNNRLSNRVSRRLSFSGFEFGFGGGRKNVNVHCGSTVRTVGEDTTNRTEAGTVEGKVDEKPRSSSVAGVGEGKENMPLPVPTAAEEDNKDIEVDKENQKQHKIMNRTKPLPGNRKRSTTVAGKGPSMTVFPPITAPPVPAAGTVKRVSGAGHGRKESLAGTGGSRKRGKSMVERGRYERLPR</sequence>
<keyword evidence="4" id="KW-1185">Reference proteome</keyword>
<feature type="compositionally biased region" description="Low complexity" evidence="1">
    <location>
        <begin position="336"/>
        <end position="349"/>
    </location>
</feature>
<feature type="region of interest" description="Disordered" evidence="1">
    <location>
        <begin position="330"/>
        <end position="360"/>
    </location>
</feature>
<feature type="region of interest" description="Disordered" evidence="1">
    <location>
        <begin position="283"/>
        <end position="302"/>
    </location>
</feature>
<evidence type="ECO:0000256" key="2">
    <source>
        <dbReference type="SAM" id="Phobius"/>
    </source>
</evidence>
<name>A0ABR0RK83_9EURO</name>
<comment type="caution">
    <text evidence="3">The sequence shown here is derived from an EMBL/GenBank/DDBJ whole genome shotgun (WGS) entry which is preliminary data.</text>
</comment>
<accession>A0ABR0RK83</accession>